<dbReference type="Proteomes" id="UP000825890">
    <property type="component" value="Unassembled WGS sequence"/>
</dbReference>
<evidence type="ECO:0000313" key="4">
    <source>
        <dbReference type="Proteomes" id="UP000825890"/>
    </source>
</evidence>
<dbReference type="InterPro" id="IPR002347">
    <property type="entry name" value="SDR_fam"/>
</dbReference>
<sequence length="266" mass="28152">MSFPGVAVVIGSASGIGRATAIRYASRGCTRIVLGDSHPVALAETKSLIQNVSRDADVMSLSCDVSSEASVDSFVGQAAATFGRIDYACNVAAVLIPSSSLQPSVADFDKLFAATTRSTQICQQAQLNQMARQEPFRADDDLYPQRDSIVNILSVCGLRGSDDLHQYCAAKPLITDLTQSDALKVAKYYIRINAIYPGVIITASLGEPDDDHESVMDDLVSKIAVGRMGLPEEVAEAALFLTSGKASLITAATLAVDGGMQELRSK</sequence>
<dbReference type="RefSeq" id="XP_044662388.1">
    <property type="nucleotide sequence ID" value="XM_044806453.1"/>
</dbReference>
<dbReference type="GeneID" id="68296553"/>
<keyword evidence="2" id="KW-0560">Oxidoreductase</keyword>
<dbReference type="Gene3D" id="3.40.50.720">
    <property type="entry name" value="NAD(P)-binding Rossmann-like Domain"/>
    <property type="match status" value="1"/>
</dbReference>
<comment type="caution">
    <text evidence="3">The sequence shown here is derived from an EMBL/GenBank/DDBJ whole genome shotgun (WGS) entry which is preliminary data.</text>
</comment>
<reference evidence="3 4" key="1">
    <citation type="submission" date="2021-01" db="EMBL/GenBank/DDBJ databases">
        <title>Cercospora kikuchii MAFF 305040 whole genome shotgun sequence.</title>
        <authorList>
            <person name="Kashiwa T."/>
            <person name="Suzuki T."/>
        </authorList>
    </citation>
    <scope>NUCLEOTIDE SEQUENCE [LARGE SCALE GENOMIC DNA]</scope>
    <source>
        <strain evidence="3 4">MAFF 305040</strain>
    </source>
</reference>
<dbReference type="EMBL" id="BOLY01000007">
    <property type="protein sequence ID" value="GIZ47901.1"/>
    <property type="molecule type" value="Genomic_DNA"/>
</dbReference>
<keyword evidence="4" id="KW-1185">Reference proteome</keyword>
<dbReference type="SUPFAM" id="SSF51735">
    <property type="entry name" value="NAD(P)-binding Rossmann-fold domains"/>
    <property type="match status" value="1"/>
</dbReference>
<dbReference type="AlphaFoldDB" id="A0A9P3CSM8"/>
<dbReference type="PANTHER" id="PTHR24321:SF8">
    <property type="entry name" value="ESTRADIOL 17-BETA-DEHYDROGENASE 8-RELATED"/>
    <property type="match status" value="1"/>
</dbReference>
<evidence type="ECO:0000256" key="2">
    <source>
        <dbReference type="ARBA" id="ARBA00023002"/>
    </source>
</evidence>
<dbReference type="Pfam" id="PF13561">
    <property type="entry name" value="adh_short_C2"/>
    <property type="match status" value="1"/>
</dbReference>
<dbReference type="OrthoDB" id="5840532at2759"/>
<gene>
    <name evidence="3" type="ORF">CKM354_001097800</name>
</gene>
<protein>
    <submittedName>
        <fullName evidence="3">Uncharacterized protein</fullName>
    </submittedName>
</protein>
<organism evidence="3 4">
    <name type="scientific">Cercospora kikuchii</name>
    <dbReference type="NCBI Taxonomy" id="84275"/>
    <lineage>
        <taxon>Eukaryota</taxon>
        <taxon>Fungi</taxon>
        <taxon>Dikarya</taxon>
        <taxon>Ascomycota</taxon>
        <taxon>Pezizomycotina</taxon>
        <taxon>Dothideomycetes</taxon>
        <taxon>Dothideomycetidae</taxon>
        <taxon>Mycosphaerellales</taxon>
        <taxon>Mycosphaerellaceae</taxon>
        <taxon>Cercospora</taxon>
    </lineage>
</organism>
<comment type="similarity">
    <text evidence="1">Belongs to the short-chain dehydrogenases/reductases (SDR) family.</text>
</comment>
<dbReference type="CDD" id="cd05233">
    <property type="entry name" value="SDR_c"/>
    <property type="match status" value="1"/>
</dbReference>
<name>A0A9P3CSM8_9PEZI</name>
<evidence type="ECO:0000256" key="1">
    <source>
        <dbReference type="ARBA" id="ARBA00006484"/>
    </source>
</evidence>
<dbReference type="PANTHER" id="PTHR24321">
    <property type="entry name" value="DEHYDROGENASES, SHORT CHAIN"/>
    <property type="match status" value="1"/>
</dbReference>
<evidence type="ECO:0000313" key="3">
    <source>
        <dbReference type="EMBL" id="GIZ47901.1"/>
    </source>
</evidence>
<dbReference type="GO" id="GO:0016491">
    <property type="term" value="F:oxidoreductase activity"/>
    <property type="evidence" value="ECO:0007669"/>
    <property type="project" value="UniProtKB-KW"/>
</dbReference>
<dbReference type="InterPro" id="IPR036291">
    <property type="entry name" value="NAD(P)-bd_dom_sf"/>
</dbReference>
<accession>A0A9P3CSM8</accession>
<dbReference type="PRINTS" id="PR00081">
    <property type="entry name" value="GDHRDH"/>
</dbReference>
<proteinExistence type="inferred from homology"/>